<evidence type="ECO:0000256" key="6">
    <source>
        <dbReference type="SAM" id="MobiDB-lite"/>
    </source>
</evidence>
<organism evidence="7 8">
    <name type="scientific">Mycena metata</name>
    <dbReference type="NCBI Taxonomy" id="1033252"/>
    <lineage>
        <taxon>Eukaryota</taxon>
        <taxon>Fungi</taxon>
        <taxon>Dikarya</taxon>
        <taxon>Basidiomycota</taxon>
        <taxon>Agaricomycotina</taxon>
        <taxon>Agaricomycetes</taxon>
        <taxon>Agaricomycetidae</taxon>
        <taxon>Agaricales</taxon>
        <taxon>Marasmiineae</taxon>
        <taxon>Mycenaceae</taxon>
        <taxon>Mycena</taxon>
    </lineage>
</organism>
<evidence type="ECO:0000256" key="3">
    <source>
        <dbReference type="ARBA" id="ARBA00023224"/>
    </source>
</evidence>
<evidence type="ECO:0000256" key="1">
    <source>
        <dbReference type="ARBA" id="ARBA00022741"/>
    </source>
</evidence>
<dbReference type="Proteomes" id="UP001215598">
    <property type="component" value="Unassembled WGS sequence"/>
</dbReference>
<dbReference type="InterPro" id="IPR011025">
    <property type="entry name" value="GproteinA_insert"/>
</dbReference>
<evidence type="ECO:0000313" key="7">
    <source>
        <dbReference type="EMBL" id="KAJ7714993.1"/>
    </source>
</evidence>
<dbReference type="SMART" id="SM00275">
    <property type="entry name" value="G_alpha"/>
    <property type="match status" value="1"/>
</dbReference>
<feature type="region of interest" description="Disordered" evidence="6">
    <location>
        <begin position="76"/>
        <end position="97"/>
    </location>
</feature>
<dbReference type="GO" id="GO:0005834">
    <property type="term" value="C:heterotrimeric G-protein complex"/>
    <property type="evidence" value="ECO:0007669"/>
    <property type="project" value="TreeGrafter"/>
</dbReference>
<dbReference type="GO" id="GO:0005737">
    <property type="term" value="C:cytoplasm"/>
    <property type="evidence" value="ECO:0007669"/>
    <property type="project" value="TreeGrafter"/>
</dbReference>
<dbReference type="Pfam" id="PF00503">
    <property type="entry name" value="G-alpha"/>
    <property type="match status" value="1"/>
</dbReference>
<dbReference type="GO" id="GO:0005525">
    <property type="term" value="F:GTP binding"/>
    <property type="evidence" value="ECO:0007669"/>
    <property type="project" value="UniProtKB-KW"/>
</dbReference>
<dbReference type="SUPFAM" id="SSF52540">
    <property type="entry name" value="P-loop containing nucleoside triphosphate hydrolases"/>
    <property type="match status" value="1"/>
</dbReference>
<dbReference type="EMBL" id="JARKIB010000316">
    <property type="protein sequence ID" value="KAJ7714993.1"/>
    <property type="molecule type" value="Genomic_DNA"/>
</dbReference>
<dbReference type="PANTHER" id="PTHR10218:SF360">
    <property type="entry name" value="GUANINE NUCLEOTIDE-BINDING PROTEIN SUBUNIT ALPHA HOMOLOG"/>
    <property type="match status" value="1"/>
</dbReference>
<dbReference type="GO" id="GO:0007188">
    <property type="term" value="P:adenylate cyclase-modulating G protein-coupled receptor signaling pathway"/>
    <property type="evidence" value="ECO:0007669"/>
    <property type="project" value="TreeGrafter"/>
</dbReference>
<proteinExistence type="predicted"/>
<dbReference type="PROSITE" id="PS51882">
    <property type="entry name" value="G_ALPHA"/>
    <property type="match status" value="1"/>
</dbReference>
<dbReference type="Gene3D" id="3.40.50.300">
    <property type="entry name" value="P-loop containing nucleotide triphosphate hydrolases"/>
    <property type="match status" value="1"/>
</dbReference>
<dbReference type="PRINTS" id="PR00318">
    <property type="entry name" value="GPROTEINA"/>
</dbReference>
<name>A0AAD7H963_9AGAR</name>
<dbReference type="SUPFAM" id="SSF47895">
    <property type="entry name" value="Transducin (alpha subunit), insertion domain"/>
    <property type="match status" value="1"/>
</dbReference>
<gene>
    <name evidence="7" type="ORF">B0H16DRAFT_1617171</name>
</gene>
<keyword evidence="5" id="KW-0460">Magnesium</keyword>
<reference evidence="7" key="1">
    <citation type="submission" date="2023-03" db="EMBL/GenBank/DDBJ databases">
        <title>Massive genome expansion in bonnet fungi (Mycena s.s.) driven by repeated elements and novel gene families across ecological guilds.</title>
        <authorList>
            <consortium name="Lawrence Berkeley National Laboratory"/>
            <person name="Harder C.B."/>
            <person name="Miyauchi S."/>
            <person name="Viragh M."/>
            <person name="Kuo A."/>
            <person name="Thoen E."/>
            <person name="Andreopoulos B."/>
            <person name="Lu D."/>
            <person name="Skrede I."/>
            <person name="Drula E."/>
            <person name="Henrissat B."/>
            <person name="Morin E."/>
            <person name="Kohler A."/>
            <person name="Barry K."/>
            <person name="LaButti K."/>
            <person name="Morin E."/>
            <person name="Salamov A."/>
            <person name="Lipzen A."/>
            <person name="Mereny Z."/>
            <person name="Hegedus B."/>
            <person name="Baldrian P."/>
            <person name="Stursova M."/>
            <person name="Weitz H."/>
            <person name="Taylor A."/>
            <person name="Grigoriev I.V."/>
            <person name="Nagy L.G."/>
            <person name="Martin F."/>
            <person name="Kauserud H."/>
        </authorList>
    </citation>
    <scope>NUCLEOTIDE SEQUENCE</scope>
    <source>
        <strain evidence="7">CBHHK182m</strain>
    </source>
</reference>
<sequence>MGRLIIPQFRCEFRHQWPVVIGGRQRARCRRNAGPEWGSLSFNMEVSEDKTNSIYDTTLAPLSTLTLMPVRLSMRSSDEPDPIAAALAPPSHESPQARQERILRERAAKQVSDEIDAQLAKEKQQVKRLPKPVKILLLGQSESDFQLMCEPQAFRAERASWRAIIHLNILRSFRIILEAMVLASNAVDLPPDSDSDPCPPYPRPDMELLALRARLLPLLDIEDALTRRLAALDVDHLHTTPEPARGPLLSTIFRRRAGKEIEVNSAVAWKSAFMRDPGGRESFDTQNAVDWDDAEDPGPLLHARSEDMQRLWAHPTVRVILERQGIRLQESSGFFLDELEVVTSLRYVPTDGHILRARLKTLGVSEHRMRLSDPTRGITREFWFYDVGGHRSMVPTWVPYFDDVDAVIVLAPISGFDQVLEEDPSVYRLPDSLELWTSVVSNKLLEKTDFILFLNKIDILQAKITSGIQFADYVPSYGRRPNDLDSISRYMRKQFMNILKQASPSPRIFYCHLTNVIDIKATTYVLDGIRDVLMRFHLKESRLIA</sequence>
<accession>A0AAD7H963</accession>
<keyword evidence="8" id="KW-1185">Reference proteome</keyword>
<keyword evidence="2 4" id="KW-0342">GTP-binding</keyword>
<dbReference type="GO" id="GO:0003924">
    <property type="term" value="F:GTPase activity"/>
    <property type="evidence" value="ECO:0007669"/>
    <property type="project" value="InterPro"/>
</dbReference>
<evidence type="ECO:0000256" key="5">
    <source>
        <dbReference type="PIRSR" id="PIRSR601019-2"/>
    </source>
</evidence>
<dbReference type="GO" id="GO:0031683">
    <property type="term" value="F:G-protein beta/gamma-subunit complex binding"/>
    <property type="evidence" value="ECO:0007669"/>
    <property type="project" value="InterPro"/>
</dbReference>
<dbReference type="InterPro" id="IPR001019">
    <property type="entry name" value="Gprotein_alpha_su"/>
</dbReference>
<keyword evidence="3" id="KW-0807">Transducer</keyword>
<keyword evidence="1 4" id="KW-0547">Nucleotide-binding</keyword>
<dbReference type="AlphaFoldDB" id="A0AAD7H963"/>
<keyword evidence="5" id="KW-0479">Metal-binding</keyword>
<evidence type="ECO:0000256" key="4">
    <source>
        <dbReference type="PIRSR" id="PIRSR601019-1"/>
    </source>
</evidence>
<feature type="binding site" evidence="4">
    <location>
        <begin position="455"/>
        <end position="458"/>
    </location>
    <ligand>
        <name>GTP</name>
        <dbReference type="ChEBI" id="CHEBI:37565"/>
    </ligand>
</feature>
<protein>
    <submittedName>
        <fullName evidence="7">Guanine nucleotide binding protein, alpha subunit</fullName>
    </submittedName>
</protein>
<evidence type="ECO:0000313" key="8">
    <source>
        <dbReference type="Proteomes" id="UP001215598"/>
    </source>
</evidence>
<feature type="binding site" evidence="5">
    <location>
        <position position="361"/>
    </location>
    <ligand>
        <name>Mg(2+)</name>
        <dbReference type="ChEBI" id="CHEBI:18420"/>
    </ligand>
</feature>
<evidence type="ECO:0000256" key="2">
    <source>
        <dbReference type="ARBA" id="ARBA00023134"/>
    </source>
</evidence>
<dbReference type="Gene3D" id="1.10.400.10">
    <property type="entry name" value="GI Alpha 1, domain 2-like"/>
    <property type="match status" value="1"/>
</dbReference>
<dbReference type="PANTHER" id="PTHR10218">
    <property type="entry name" value="GTP-BINDING PROTEIN ALPHA SUBUNIT"/>
    <property type="match status" value="1"/>
</dbReference>
<dbReference type="InterPro" id="IPR027417">
    <property type="entry name" value="P-loop_NTPase"/>
</dbReference>
<dbReference type="GO" id="GO:0001664">
    <property type="term" value="F:G protein-coupled receptor binding"/>
    <property type="evidence" value="ECO:0007669"/>
    <property type="project" value="TreeGrafter"/>
</dbReference>
<dbReference type="GO" id="GO:0046872">
    <property type="term" value="F:metal ion binding"/>
    <property type="evidence" value="ECO:0007669"/>
    <property type="project" value="UniProtKB-KW"/>
</dbReference>
<comment type="caution">
    <text evidence="7">The sequence shown here is derived from an EMBL/GenBank/DDBJ whole genome shotgun (WGS) entry which is preliminary data.</text>
</comment>
<feature type="binding site" evidence="4">
    <location>
        <begin position="355"/>
        <end position="361"/>
    </location>
    <ligand>
        <name>GTP</name>
        <dbReference type="ChEBI" id="CHEBI:37565"/>
    </ligand>
</feature>
<dbReference type="FunFam" id="3.40.50.300:FF:000720">
    <property type="entry name" value="Guanine nucleotide-binding protein G(k) subunit alpha"/>
    <property type="match status" value="1"/>
</dbReference>